<feature type="transmembrane region" description="Helical" evidence="1">
    <location>
        <begin position="12"/>
        <end position="31"/>
    </location>
</feature>
<keyword evidence="1" id="KW-1133">Transmembrane helix</keyword>
<evidence type="ECO:0000259" key="2">
    <source>
        <dbReference type="Pfam" id="PF12158"/>
    </source>
</evidence>
<accession>A0AAX3BDH8</accession>
<sequence length="123" mass="14427">MEDKKKREKKWLIFIIGIGALLIVLGLNTLFKAFSTYFWSSTQGKILVSQVGFVDRFKRENDSFYFDISYEYSVDGKLYTNSKVFLGQYGSSISNWIQKVVDRYPVGKEVSVYYNPKTRKKQF</sequence>
<reference evidence="3" key="2">
    <citation type="submission" date="2022-06" db="EMBL/GenBank/DDBJ databases">
        <title>Thermospira aquatica gen. nov., sp. nov.</title>
        <authorList>
            <person name="Ben Ali Gam Z."/>
            <person name="Labat M."/>
        </authorList>
    </citation>
    <scope>NUCLEOTIDE SEQUENCE</scope>
    <source>
        <strain evidence="3">F1F22</strain>
    </source>
</reference>
<proteinExistence type="predicted"/>
<dbReference type="AlphaFoldDB" id="A0AAX3BDH8"/>
<evidence type="ECO:0000313" key="4">
    <source>
        <dbReference type="Proteomes" id="UP001056539"/>
    </source>
</evidence>
<organism evidence="3 4">
    <name type="scientific">Thermospira aquatica</name>
    <dbReference type="NCBI Taxonomy" id="2828656"/>
    <lineage>
        <taxon>Bacteria</taxon>
        <taxon>Pseudomonadati</taxon>
        <taxon>Spirochaetota</taxon>
        <taxon>Spirochaetia</taxon>
        <taxon>Brevinematales</taxon>
        <taxon>Thermospiraceae</taxon>
        <taxon>Thermospira</taxon>
    </lineage>
</organism>
<gene>
    <name evidence="3" type="ORF">KDW03_00520</name>
</gene>
<dbReference type="Pfam" id="PF12158">
    <property type="entry name" value="DUF3592"/>
    <property type="match status" value="1"/>
</dbReference>
<name>A0AAX3BDH8_9SPIR</name>
<dbReference type="RefSeq" id="WP_271435453.1">
    <property type="nucleotide sequence ID" value="NZ_CP073355.1"/>
</dbReference>
<dbReference type="KEGG" id="taqu:KDW03_00520"/>
<dbReference type="InterPro" id="IPR021994">
    <property type="entry name" value="DUF3592"/>
</dbReference>
<keyword evidence="4" id="KW-1185">Reference proteome</keyword>
<keyword evidence="1" id="KW-0812">Transmembrane</keyword>
<reference evidence="3" key="1">
    <citation type="submission" date="2021-04" db="EMBL/GenBank/DDBJ databases">
        <authorList>
            <person name="Postec A."/>
        </authorList>
    </citation>
    <scope>NUCLEOTIDE SEQUENCE</scope>
    <source>
        <strain evidence="3">F1F22</strain>
    </source>
</reference>
<dbReference type="Proteomes" id="UP001056539">
    <property type="component" value="Chromosome"/>
</dbReference>
<protein>
    <submittedName>
        <fullName evidence="3">DUF3592 domain-containing protein</fullName>
    </submittedName>
</protein>
<feature type="domain" description="DUF3592" evidence="2">
    <location>
        <begin position="42"/>
        <end position="117"/>
    </location>
</feature>
<evidence type="ECO:0000256" key="1">
    <source>
        <dbReference type="SAM" id="Phobius"/>
    </source>
</evidence>
<dbReference type="EMBL" id="CP073355">
    <property type="protein sequence ID" value="URA10322.1"/>
    <property type="molecule type" value="Genomic_DNA"/>
</dbReference>
<evidence type="ECO:0000313" key="3">
    <source>
        <dbReference type="EMBL" id="URA10322.1"/>
    </source>
</evidence>
<keyword evidence="1" id="KW-0472">Membrane</keyword>